<feature type="coiled-coil region" evidence="8">
    <location>
        <begin position="1515"/>
        <end position="1552"/>
    </location>
</feature>
<dbReference type="GO" id="GO:0016514">
    <property type="term" value="C:SWI/SNF complex"/>
    <property type="evidence" value="ECO:0007669"/>
    <property type="project" value="TreeGrafter"/>
</dbReference>
<feature type="region of interest" description="Disordered" evidence="9">
    <location>
        <begin position="285"/>
        <end position="326"/>
    </location>
</feature>
<dbReference type="InterPro" id="IPR043837">
    <property type="entry name" value="Mtf2-like_C"/>
</dbReference>
<sequence length="2085" mass="232783">MKGSPCRSLLSHNSLKQGRQLAQTHLVHASQYHATSKALSATFGSTLKSGEDGKQTQIVEPASDASEASNTTPTPEPAKEDLYKKFNLKPSAEVGIRVSLREKKEQQERDLEAQKAVAEATETESAKINRLFAKLQLGPDQTASSTTSSPPSSSSGSLDGAPKKKSNDAWKFLFDEDDLDSKERPQGDKGAAENKEMLDRIPGASDLFPSVSEHRSSPSATASTSSTSATTSHSFSSSDRWKDPKQKAVEKDAFKALFASLFEHNRPKDQDASGANRVQSLFSNFNRSGLPESSTTPSSDSLFTPFPFTEPSSTSESTETPKESPMAILSRQLKSLSERSEPIYLDRKPKTSSFQVMESTVGPQDWMNRDTALPSESNLFTAIREENKVAIRMRKDLEEKQGDITKVKDFVDELIAPFLPSATTTESLGVKPSGVGLDSLLAQAIMYASSTKATISEAGPSGANGSRSLHPWMGHAMVEHARRQGLAVFIRTVRTESYKALLQSRWNAWQDGPGCLEILKEMQRSGALVDAETRSLVRGMIRDLKATSSDGSGWGYDEQAGPLKEMLDIIKRGSDLKYYEAANTVQQFERIKDDLTRDLQKTQSGSDFVAITAKELAHFTHALQQFQEDVLGINHASTSTSSTSSPSPPARIPAKMFRIEDAVSTDSPIYKTLKAAYEYRNSQGWRRWDFGTPAKKSQNMDLVLHIRQELIALGLVKNPLVAFDDSVRLEEREKLQTSVNRLGGTVVPDFAQATHIIHHSTEELESPEGEEWLRTLEKKDGKVLVHYWYYPDSYDEWLLETTSDFMDPEPVPEHEGAWNISTRWIRDSDKYNEWMNEEDYEPSSDQDQDQDASDQEESTAGSPAPSSLRFGGNKRDNSDRSESHSKRVKRSSSSTPIDAHPDHPGLQVVSLEDNAPRGRGSKKNEYEPIVGGDLANIPVHPSDNVIVEKVEEEEEGEEKTKNVEGEPEPESESMEVDESEDKKDEVEEEVEEEEEQEEENEPSEEVKDTHMKEVSTVASSSQEDAAVDQLETERYQLEEEAGRYLSVQTQEVIIPSYAAWFSLSKINEIEQKALPEFFNLKNRSKTPSVYKDYRDFMINTYRHNPSEYLTVTACRRNLAGDVCAIIRVHAFLEQWGLINYQVDPETRPSNVGPSFTGHFRVTADTPRGLQPFQPSVTPVKTTDEAKTTTTTTTTTATAAPKTDLSLELRRNIYSPSPAPVSKEADETAEKKQRFNCFTCGTDCTKTRYHSVKTKNFELCANCYLEGRFPSTMSSGDFIRMNSQYFKQASDEPWTDQETLLLLEGLEMYEEDWNQVAEHVGTRSREQCIRQFLELPIEDPYLGGLSEKELGPLQYHRVPFSQADNPVMSVVAFLASVVNPGVAAAAAQSALKELATAKKVPEEAQNKDKEDKEANEAKEEEEEAKGEDEDKAKEATSAMEVDKDEEKTEEAKDTPTESVAKAPESTETKDVDSEATIGGIPRSTLEKAAAAALGSAAAKAKTLADYEEREIQRLVTVVVELQLKKLELKLQQFEELESVMDIEKRELERQRQQLYLDRLAMKKSIMSMQEKMILARQTGNPQVFASVSVPLGGVGGTGQAFQNEVTLRQQHEIGTESGPLSREENAEGVILACLEAQAEQGSPQQIQASLRACSLVSRAWFFDATIFLYRAPFIRHGRGSDLKAAALVRTLTTTQRGNYVRSLSRCKVELWELFPSLDKLFEPCPRISSLDLCYRSGEAGHLMEPFDTEAFKSLNPTIAKGMSQVQELDLTSVSINSVTKDNTSYAEAALNCISACTRLQKLVTSRADWTNIKTISKQLSDLSISFVSPPDLKTSVALAPSLVNLTNLHFHHAPQALPSYDFTRVLAQYCRSLTKLDICSDSITAQALETMVMHNPGLVSIYLRYCPDNYTTAVLQYPPQQLEFFDMGTVDSQLILKALALCPKLTSTGKSSPRNDNTVEFWQKFLEQARQIQELHVERWSDFHSKDLFFNTVLPKLGPQLVRIWFGWRDLLGCDELERVLTSCDRLQVLRAPVKGNGQNLVRCFKVVASRSRLREVRLFGDNVKFCDDDKRRLQRFLPVLSNFSS</sequence>
<dbReference type="SMART" id="SM00717">
    <property type="entry name" value="SANT"/>
    <property type="match status" value="1"/>
</dbReference>
<feature type="compositionally biased region" description="Acidic residues" evidence="9">
    <location>
        <begin position="1417"/>
        <end position="1426"/>
    </location>
</feature>
<dbReference type="CDD" id="cd00167">
    <property type="entry name" value="SANT"/>
    <property type="match status" value="1"/>
</dbReference>
<keyword evidence="15" id="KW-1185">Reference proteome</keyword>
<name>A0A9P5SER6_9FUNG</name>
<dbReference type="CDD" id="cd02336">
    <property type="entry name" value="ZZ_RSC8"/>
    <property type="match status" value="1"/>
</dbReference>
<keyword evidence="8" id="KW-0175">Coiled coil</keyword>
<feature type="compositionally biased region" description="Low complexity" evidence="9">
    <location>
        <begin position="1187"/>
        <end position="1196"/>
    </location>
</feature>
<dbReference type="PANTHER" id="PTHR12802:SF41">
    <property type="entry name" value="BRAHMA ASSOCIATED PROTEIN 155 KDA"/>
    <property type="match status" value="1"/>
</dbReference>
<dbReference type="InterPro" id="IPR036420">
    <property type="entry name" value="BRCT_dom_sf"/>
</dbReference>
<dbReference type="Gene3D" id="1.10.10.60">
    <property type="entry name" value="Homeodomain-like"/>
    <property type="match status" value="1"/>
</dbReference>
<protein>
    <submittedName>
        <fullName evidence="14">Uncharacterized protein</fullName>
    </submittedName>
</protein>
<dbReference type="PROSITE" id="PS50934">
    <property type="entry name" value="SWIRM"/>
    <property type="match status" value="1"/>
</dbReference>
<accession>A0A9P5SER6</accession>
<feature type="compositionally biased region" description="Basic and acidic residues" evidence="9">
    <location>
        <begin position="181"/>
        <end position="199"/>
    </location>
</feature>
<feature type="compositionally biased region" description="Basic and acidic residues" evidence="9">
    <location>
        <begin position="873"/>
        <end position="885"/>
    </location>
</feature>
<dbReference type="EMBL" id="JAAAUY010000657">
    <property type="protein sequence ID" value="KAF9327513.1"/>
    <property type="molecule type" value="Genomic_DNA"/>
</dbReference>
<feature type="compositionally biased region" description="Acidic residues" evidence="9">
    <location>
        <begin position="965"/>
        <end position="979"/>
    </location>
</feature>
<evidence type="ECO:0000256" key="8">
    <source>
        <dbReference type="SAM" id="Coils"/>
    </source>
</evidence>
<evidence type="ECO:0000259" key="11">
    <source>
        <dbReference type="PROSITE" id="PS50934"/>
    </source>
</evidence>
<dbReference type="InterPro" id="IPR007526">
    <property type="entry name" value="SWIRM"/>
</dbReference>
<feature type="compositionally biased region" description="Low complexity" evidence="9">
    <location>
        <begin position="217"/>
        <end position="238"/>
    </location>
</feature>
<dbReference type="Pfam" id="PF00249">
    <property type="entry name" value="Myb_DNA-binding"/>
    <property type="match status" value="1"/>
</dbReference>
<feature type="region of interest" description="Disordered" evidence="9">
    <location>
        <begin position="1398"/>
        <end position="1479"/>
    </location>
</feature>
<feature type="coiled-coil region" evidence="8">
    <location>
        <begin position="97"/>
        <end position="124"/>
    </location>
</feature>
<reference evidence="14" key="1">
    <citation type="journal article" date="2020" name="Fungal Divers.">
        <title>Resolving the Mortierellaceae phylogeny through synthesis of multi-gene phylogenetics and phylogenomics.</title>
        <authorList>
            <person name="Vandepol N."/>
            <person name="Liber J."/>
            <person name="Desiro A."/>
            <person name="Na H."/>
            <person name="Kennedy M."/>
            <person name="Barry K."/>
            <person name="Grigoriev I.V."/>
            <person name="Miller A.N."/>
            <person name="O'Donnell K."/>
            <person name="Stajich J.E."/>
            <person name="Bonito G."/>
        </authorList>
    </citation>
    <scope>NUCLEOTIDE SEQUENCE</scope>
    <source>
        <strain evidence="14">NVP1</strain>
    </source>
</reference>
<feature type="domain" description="Chromo" evidence="13">
    <location>
        <begin position="564"/>
        <end position="860"/>
    </location>
</feature>
<keyword evidence="7" id="KW-0539">Nucleus</keyword>
<evidence type="ECO:0000256" key="7">
    <source>
        <dbReference type="ARBA" id="ARBA00023242"/>
    </source>
</evidence>
<dbReference type="InterPro" id="IPR036388">
    <property type="entry name" value="WH-like_DNA-bd_sf"/>
</dbReference>
<feature type="compositionally biased region" description="Acidic residues" evidence="9">
    <location>
        <begin position="838"/>
        <end position="857"/>
    </location>
</feature>
<feature type="compositionally biased region" description="Polar residues" evidence="9">
    <location>
        <begin position="285"/>
        <end position="302"/>
    </location>
</feature>
<feature type="region of interest" description="Disordered" evidence="9">
    <location>
        <begin position="838"/>
        <end position="1027"/>
    </location>
</feature>
<dbReference type="InterPro" id="IPR041984">
    <property type="entry name" value="Rsc8/Ssr1/Ssr2_ZZ"/>
</dbReference>
<evidence type="ECO:0000313" key="15">
    <source>
        <dbReference type="Proteomes" id="UP000696485"/>
    </source>
</evidence>
<dbReference type="InterPro" id="IPR032675">
    <property type="entry name" value="LRR_dom_sf"/>
</dbReference>
<dbReference type="SUPFAM" id="SSF46689">
    <property type="entry name" value="Homeodomain-like"/>
    <property type="match status" value="2"/>
</dbReference>
<dbReference type="GO" id="GO:0005739">
    <property type="term" value="C:mitochondrion"/>
    <property type="evidence" value="ECO:0007669"/>
    <property type="project" value="InterPro"/>
</dbReference>
<dbReference type="InterPro" id="IPR032451">
    <property type="entry name" value="SMARCC_C"/>
</dbReference>
<dbReference type="InterPro" id="IPR009057">
    <property type="entry name" value="Homeodomain-like_sf"/>
</dbReference>
<feature type="domain" description="SANT" evidence="12">
    <location>
        <begin position="1288"/>
        <end position="1339"/>
    </location>
</feature>
<dbReference type="Pfam" id="PF16495">
    <property type="entry name" value="SWIRM-assoc_1"/>
    <property type="match status" value="1"/>
</dbReference>
<evidence type="ECO:0000259" key="13">
    <source>
        <dbReference type="PROSITE" id="PS52032"/>
    </source>
</evidence>
<dbReference type="PROSITE" id="PS51293">
    <property type="entry name" value="SANT"/>
    <property type="match status" value="1"/>
</dbReference>
<dbReference type="Gene3D" id="3.40.50.10190">
    <property type="entry name" value="BRCT domain"/>
    <property type="match status" value="1"/>
</dbReference>
<evidence type="ECO:0000259" key="10">
    <source>
        <dbReference type="PROSITE" id="PS50090"/>
    </source>
</evidence>
<comment type="caution">
    <text evidence="14">The sequence shown here is derived from an EMBL/GenBank/DDBJ whole genome shotgun (WGS) entry which is preliminary data.</text>
</comment>
<feature type="region of interest" description="Disordered" evidence="9">
    <location>
        <begin position="137"/>
        <end position="247"/>
    </location>
</feature>
<feature type="compositionally biased region" description="Low complexity" evidence="9">
    <location>
        <begin position="144"/>
        <end position="157"/>
    </location>
</feature>
<keyword evidence="2" id="KW-0863">Zinc-finger</keyword>
<keyword evidence="5" id="KW-0238">DNA-binding</keyword>
<feature type="compositionally biased region" description="Low complexity" evidence="9">
    <location>
        <begin position="303"/>
        <end position="318"/>
    </location>
</feature>
<feature type="domain" description="Myb-like" evidence="10">
    <location>
        <begin position="1292"/>
        <end position="1335"/>
    </location>
</feature>
<keyword evidence="3" id="KW-0862">Zinc</keyword>
<dbReference type="FunFam" id="1.10.10.10:FF:000020">
    <property type="entry name" value="SWI/SNF complex subunit SMARCC2 isoform c"/>
    <property type="match status" value="1"/>
</dbReference>
<dbReference type="SUPFAM" id="SSF57850">
    <property type="entry name" value="RING/U-box"/>
    <property type="match status" value="1"/>
</dbReference>
<dbReference type="InterPro" id="IPR001005">
    <property type="entry name" value="SANT/Myb"/>
</dbReference>
<dbReference type="Gene3D" id="1.10.10.10">
    <property type="entry name" value="Winged helix-like DNA-binding domain superfamily/Winged helix DNA-binding domain"/>
    <property type="match status" value="1"/>
</dbReference>
<feature type="domain" description="SWIRM" evidence="11">
    <location>
        <begin position="1052"/>
        <end position="1149"/>
    </location>
</feature>
<feature type="compositionally biased region" description="Acidic residues" evidence="9">
    <location>
        <begin position="986"/>
        <end position="1003"/>
    </location>
</feature>
<feature type="compositionally biased region" description="Basic and acidic residues" evidence="9">
    <location>
        <begin position="1398"/>
        <end position="1416"/>
    </location>
</feature>
<dbReference type="FunFam" id="1.10.10.60:FF:000014">
    <property type="entry name" value="SWI/SNF complex subunit SMARCC2 isoform C"/>
    <property type="match status" value="1"/>
</dbReference>
<dbReference type="InterPro" id="IPR017884">
    <property type="entry name" value="SANT_dom"/>
</dbReference>
<dbReference type="GO" id="GO:0003677">
    <property type="term" value="F:DNA binding"/>
    <property type="evidence" value="ECO:0007669"/>
    <property type="project" value="UniProtKB-KW"/>
</dbReference>
<dbReference type="Proteomes" id="UP000696485">
    <property type="component" value="Unassembled WGS sequence"/>
</dbReference>
<dbReference type="GO" id="GO:0045893">
    <property type="term" value="P:positive regulation of DNA-templated transcription"/>
    <property type="evidence" value="ECO:0007669"/>
    <property type="project" value="TreeGrafter"/>
</dbReference>
<evidence type="ECO:0000256" key="3">
    <source>
        <dbReference type="ARBA" id="ARBA00022833"/>
    </source>
</evidence>
<dbReference type="PROSITE" id="PS50090">
    <property type="entry name" value="MYB_LIKE"/>
    <property type="match status" value="1"/>
</dbReference>
<dbReference type="Pfam" id="PF19189">
    <property type="entry name" value="Mtf2"/>
    <property type="match status" value="1"/>
</dbReference>
<dbReference type="InterPro" id="IPR032450">
    <property type="entry name" value="SMARCC_N"/>
</dbReference>
<dbReference type="GO" id="GO:0008270">
    <property type="term" value="F:zinc ion binding"/>
    <property type="evidence" value="ECO:0007669"/>
    <property type="project" value="UniProtKB-KW"/>
</dbReference>
<dbReference type="InterPro" id="IPR049898">
    <property type="entry name" value="MARR_BRCT_CHROMO"/>
</dbReference>
<dbReference type="SUPFAM" id="SSF52047">
    <property type="entry name" value="RNI-like"/>
    <property type="match status" value="1"/>
</dbReference>
<dbReference type="SMART" id="SM00291">
    <property type="entry name" value="ZnF_ZZ"/>
    <property type="match status" value="1"/>
</dbReference>
<evidence type="ECO:0000256" key="4">
    <source>
        <dbReference type="ARBA" id="ARBA00023015"/>
    </source>
</evidence>
<dbReference type="SUPFAM" id="SSF52113">
    <property type="entry name" value="BRCT domain"/>
    <property type="match status" value="1"/>
</dbReference>
<evidence type="ECO:0000256" key="1">
    <source>
        <dbReference type="ARBA" id="ARBA00022723"/>
    </source>
</evidence>
<dbReference type="Pfam" id="PF16496">
    <property type="entry name" value="SWIRM-assoc_2"/>
    <property type="match status" value="1"/>
</dbReference>
<feature type="compositionally biased region" description="Basic and acidic residues" evidence="9">
    <location>
        <begin position="1004"/>
        <end position="1013"/>
    </location>
</feature>
<dbReference type="PANTHER" id="PTHR12802">
    <property type="entry name" value="SWI/SNF COMPLEX-RELATED"/>
    <property type="match status" value="1"/>
</dbReference>
<evidence type="ECO:0000259" key="12">
    <source>
        <dbReference type="PROSITE" id="PS51293"/>
    </source>
</evidence>
<evidence type="ECO:0000256" key="6">
    <source>
        <dbReference type="ARBA" id="ARBA00023163"/>
    </source>
</evidence>
<dbReference type="Pfam" id="PF00569">
    <property type="entry name" value="ZZ"/>
    <property type="match status" value="1"/>
</dbReference>
<gene>
    <name evidence="14" type="ORF">BG006_009188</name>
</gene>
<feature type="region of interest" description="Disordered" evidence="9">
    <location>
        <begin position="47"/>
        <end position="80"/>
    </location>
</feature>
<evidence type="ECO:0000256" key="2">
    <source>
        <dbReference type="ARBA" id="ARBA00022771"/>
    </source>
</evidence>
<feature type="compositionally biased region" description="Basic and acidic residues" evidence="9">
    <location>
        <begin position="1427"/>
        <end position="1454"/>
    </location>
</feature>
<evidence type="ECO:0000256" key="5">
    <source>
        <dbReference type="ARBA" id="ARBA00023125"/>
    </source>
</evidence>
<proteinExistence type="predicted"/>
<dbReference type="Gene3D" id="3.80.10.10">
    <property type="entry name" value="Ribonuclease Inhibitor"/>
    <property type="match status" value="1"/>
</dbReference>
<dbReference type="InterPro" id="IPR000433">
    <property type="entry name" value="Znf_ZZ"/>
</dbReference>
<evidence type="ECO:0000256" key="9">
    <source>
        <dbReference type="SAM" id="MobiDB-lite"/>
    </source>
</evidence>
<keyword evidence="1" id="KW-0479">Metal-binding</keyword>
<keyword evidence="6" id="KW-0804">Transcription</keyword>
<dbReference type="Pfam" id="PF04433">
    <property type="entry name" value="SWIRM"/>
    <property type="match status" value="1"/>
</dbReference>
<evidence type="ECO:0000313" key="14">
    <source>
        <dbReference type="EMBL" id="KAF9327513.1"/>
    </source>
</evidence>
<organism evidence="14 15">
    <name type="scientific">Podila minutissima</name>
    <dbReference type="NCBI Taxonomy" id="64525"/>
    <lineage>
        <taxon>Eukaryota</taxon>
        <taxon>Fungi</taxon>
        <taxon>Fungi incertae sedis</taxon>
        <taxon>Mucoromycota</taxon>
        <taxon>Mortierellomycotina</taxon>
        <taxon>Mortierellomycetes</taxon>
        <taxon>Mortierellales</taxon>
        <taxon>Mortierellaceae</taxon>
        <taxon>Podila</taxon>
    </lineage>
</organism>
<feature type="region of interest" description="Disordered" evidence="9">
    <location>
        <begin position="1174"/>
        <end position="1196"/>
    </location>
</feature>
<dbReference type="PROSITE" id="PS52032">
    <property type="entry name" value="MARR_BRCT_CHROMO"/>
    <property type="match status" value="1"/>
</dbReference>
<keyword evidence="4" id="KW-0805">Transcription regulation</keyword>
<dbReference type="GO" id="GO:0042393">
    <property type="term" value="F:histone binding"/>
    <property type="evidence" value="ECO:0007669"/>
    <property type="project" value="TreeGrafter"/>
</dbReference>